<dbReference type="Pfam" id="PF14269">
    <property type="entry name" value="Arylsulfotran_2"/>
    <property type="match status" value="1"/>
</dbReference>
<feature type="compositionally biased region" description="Low complexity" evidence="1">
    <location>
        <begin position="43"/>
        <end position="58"/>
    </location>
</feature>
<sequence length="491" mass="53032">MGRSLRIQWPLTALHPAAGAYLALVLASGPWLSGCDGSRPAAEDAPAPDASAGAPSVPRGHWYRVAEEREPASSLTGEQQSRAAALESIGYAAGMEAADGLGEGVGVFSEALAEPGLNFYSSGHGPDALLMDLSGKVLHRWHRPIGTIWPEKSEESAYFRKARLFSDGVVLVVFEGQGLAALDANSELLWACDRPVHHDVHQDADGSYFALDRKARVVPSLHPDRPLADDGLVFLDPDGTVRGRASLLDGLLCYQGPMDVRGLILQRIAKGAKLEEETIAANAEALRANPELLEKIDYIGDCLHTNSVRRIDAAFAAANDGLEEGWFLVSVRELSLLAAFEVSEDFESATARWLLRGDWREQHEAVPLPDGHIMLFDNLGRTTGGLGRRSRVIDVDPATGEILRSIERVADVDLFSTVGGSCQRLPNGNTLVIESTRGSAFEVTPTGELAWSFHNPHRAGEDEELIAFLPDVIRLPEAVVRPWLPAASEGR</sequence>
<dbReference type="SUPFAM" id="SSF63829">
    <property type="entry name" value="Calcium-dependent phosphotriesterase"/>
    <property type="match status" value="1"/>
</dbReference>
<dbReference type="PROSITE" id="PS51257">
    <property type="entry name" value="PROKAR_LIPOPROTEIN"/>
    <property type="match status" value="1"/>
</dbReference>
<proteinExistence type="predicted"/>
<name>A0A518EYR0_9BACT</name>
<dbReference type="InterPro" id="IPR039535">
    <property type="entry name" value="ASST-like"/>
</dbReference>
<evidence type="ECO:0000256" key="1">
    <source>
        <dbReference type="SAM" id="MobiDB-lite"/>
    </source>
</evidence>
<reference evidence="2 3" key="1">
    <citation type="submission" date="2019-02" db="EMBL/GenBank/DDBJ databases">
        <title>Deep-cultivation of Planctomycetes and their phenomic and genomic characterization uncovers novel biology.</title>
        <authorList>
            <person name="Wiegand S."/>
            <person name="Jogler M."/>
            <person name="Boedeker C."/>
            <person name="Pinto D."/>
            <person name="Vollmers J."/>
            <person name="Rivas-Marin E."/>
            <person name="Kohn T."/>
            <person name="Peeters S.H."/>
            <person name="Heuer A."/>
            <person name="Rast P."/>
            <person name="Oberbeckmann S."/>
            <person name="Bunk B."/>
            <person name="Jeske O."/>
            <person name="Meyerdierks A."/>
            <person name="Storesund J.E."/>
            <person name="Kallscheuer N."/>
            <person name="Luecker S."/>
            <person name="Lage O.M."/>
            <person name="Pohl T."/>
            <person name="Merkel B.J."/>
            <person name="Hornburger P."/>
            <person name="Mueller R.-W."/>
            <person name="Bruemmer F."/>
            <person name="Labrenz M."/>
            <person name="Spormann A.M."/>
            <person name="Op den Camp H."/>
            <person name="Overmann J."/>
            <person name="Amann R."/>
            <person name="Jetten M.S.M."/>
            <person name="Mascher T."/>
            <person name="Medema M.H."/>
            <person name="Devos D.P."/>
            <person name="Kaster A.-K."/>
            <person name="Ovreas L."/>
            <person name="Rohde M."/>
            <person name="Galperin M.Y."/>
            <person name="Jogler C."/>
        </authorList>
    </citation>
    <scope>NUCLEOTIDE SEQUENCE [LARGE SCALE GENOMIC DNA]</scope>
    <source>
        <strain evidence="2 3">Poly30</strain>
    </source>
</reference>
<dbReference type="Proteomes" id="UP000320390">
    <property type="component" value="Chromosome"/>
</dbReference>
<protein>
    <recommendedName>
        <fullName evidence="4">Arylsulfotransferase (ASST)</fullName>
    </recommendedName>
</protein>
<keyword evidence="3" id="KW-1185">Reference proteome</keyword>
<dbReference type="RefSeq" id="WP_145203252.1">
    <property type="nucleotide sequence ID" value="NZ_CP036434.1"/>
</dbReference>
<dbReference type="OrthoDB" id="264813at2"/>
<evidence type="ECO:0000313" key="2">
    <source>
        <dbReference type="EMBL" id="QDV09229.1"/>
    </source>
</evidence>
<gene>
    <name evidence="2" type="ORF">Poly30_47860</name>
</gene>
<evidence type="ECO:0000313" key="3">
    <source>
        <dbReference type="Proteomes" id="UP000320390"/>
    </source>
</evidence>
<dbReference type="AlphaFoldDB" id="A0A518EYR0"/>
<dbReference type="EMBL" id="CP036434">
    <property type="protein sequence ID" value="QDV09229.1"/>
    <property type="molecule type" value="Genomic_DNA"/>
</dbReference>
<evidence type="ECO:0008006" key="4">
    <source>
        <dbReference type="Google" id="ProtNLM"/>
    </source>
</evidence>
<accession>A0A518EYR0</accession>
<feature type="region of interest" description="Disordered" evidence="1">
    <location>
        <begin position="37"/>
        <end position="59"/>
    </location>
</feature>
<organism evidence="2 3">
    <name type="scientific">Saltatorellus ferox</name>
    <dbReference type="NCBI Taxonomy" id="2528018"/>
    <lineage>
        <taxon>Bacteria</taxon>
        <taxon>Pseudomonadati</taxon>
        <taxon>Planctomycetota</taxon>
        <taxon>Planctomycetia</taxon>
        <taxon>Planctomycetia incertae sedis</taxon>
        <taxon>Saltatorellus</taxon>
    </lineage>
</organism>